<keyword evidence="1" id="KW-1133">Transmembrane helix</keyword>
<dbReference type="OrthoDB" id="1350655at2"/>
<sequence>MSFDIIKYLTTIGFIYIYGRLVLHYGSFFLSYMLDQGVYWKSNFEKPRLLFLGLGLGLMHLMAYSLNSIEANSSFLPVIILIVFSLGFYLSIIPWTDKFKKNVQNQKSVNSLETNNNFNLVISDDQLKMLYQGLMRYDLLNSEKTSLQDFKNVLTKNWDDHNSKIQLNMDGPSTREFYDHLSKAFPNNTMTMKELFINSKLILRSDGKRYNYNTLKNALSRTPVSKNNEILISIFKRLK</sequence>
<evidence type="ECO:0000313" key="3">
    <source>
        <dbReference type="Proteomes" id="UP000199153"/>
    </source>
</evidence>
<name>A0A1I5DBQ3_9FLAO</name>
<evidence type="ECO:0000313" key="2">
    <source>
        <dbReference type="EMBL" id="SFN96694.1"/>
    </source>
</evidence>
<gene>
    <name evidence="2" type="ORF">SAMN05660413_03268</name>
</gene>
<feature type="transmembrane region" description="Helical" evidence="1">
    <location>
        <begin position="49"/>
        <end position="69"/>
    </location>
</feature>
<dbReference type="RefSeq" id="WP_093411531.1">
    <property type="nucleotide sequence ID" value="NZ_FOVL01000033.1"/>
</dbReference>
<keyword evidence="3" id="KW-1185">Reference proteome</keyword>
<accession>A0A1I5DBQ3</accession>
<feature type="transmembrane region" description="Helical" evidence="1">
    <location>
        <begin position="6"/>
        <end position="28"/>
    </location>
</feature>
<reference evidence="2 3" key="1">
    <citation type="submission" date="2016-10" db="EMBL/GenBank/DDBJ databases">
        <authorList>
            <person name="de Groot N.N."/>
        </authorList>
    </citation>
    <scope>NUCLEOTIDE SEQUENCE [LARGE SCALE GENOMIC DNA]</scope>
    <source>
        <strain evidence="2 3">DSM 17794</strain>
    </source>
</reference>
<keyword evidence="1" id="KW-0812">Transmembrane</keyword>
<proteinExistence type="predicted"/>
<feature type="transmembrane region" description="Helical" evidence="1">
    <location>
        <begin position="75"/>
        <end position="95"/>
    </location>
</feature>
<dbReference type="AlphaFoldDB" id="A0A1I5DBQ3"/>
<dbReference type="EMBL" id="FOVL01000033">
    <property type="protein sequence ID" value="SFN96694.1"/>
    <property type="molecule type" value="Genomic_DNA"/>
</dbReference>
<protein>
    <submittedName>
        <fullName evidence="2">Uncharacterized protein</fullName>
    </submittedName>
</protein>
<dbReference type="Proteomes" id="UP000199153">
    <property type="component" value="Unassembled WGS sequence"/>
</dbReference>
<organism evidence="2 3">
    <name type="scientific">Salegentibacter flavus</name>
    <dbReference type="NCBI Taxonomy" id="287099"/>
    <lineage>
        <taxon>Bacteria</taxon>
        <taxon>Pseudomonadati</taxon>
        <taxon>Bacteroidota</taxon>
        <taxon>Flavobacteriia</taxon>
        <taxon>Flavobacteriales</taxon>
        <taxon>Flavobacteriaceae</taxon>
        <taxon>Salegentibacter</taxon>
    </lineage>
</organism>
<evidence type="ECO:0000256" key="1">
    <source>
        <dbReference type="SAM" id="Phobius"/>
    </source>
</evidence>
<dbReference type="STRING" id="287099.SAMN05660413_03268"/>
<keyword evidence="1" id="KW-0472">Membrane</keyword>